<dbReference type="EMBL" id="JBHSGB010000002">
    <property type="protein sequence ID" value="MFC4653794.1"/>
    <property type="molecule type" value="Genomic_DNA"/>
</dbReference>
<dbReference type="Pfam" id="PF13489">
    <property type="entry name" value="Methyltransf_23"/>
    <property type="match status" value="1"/>
</dbReference>
<organism evidence="1 2">
    <name type="scientific">Rheinheimera marina</name>
    <dbReference type="NCBI Taxonomy" id="1774958"/>
    <lineage>
        <taxon>Bacteria</taxon>
        <taxon>Pseudomonadati</taxon>
        <taxon>Pseudomonadota</taxon>
        <taxon>Gammaproteobacteria</taxon>
        <taxon>Chromatiales</taxon>
        <taxon>Chromatiaceae</taxon>
        <taxon>Rheinheimera</taxon>
    </lineage>
</organism>
<sequence length="214" mass="24487">MSFSCPLCNHPHSQLFHQDKKRPYWRCPHCALVFVAPPHHLSADAEKAQYDLHQNHCEDEGYRQFLNRLAQPLIKKLGRPGLSGLDFGCGPGPLLAQILTEQGQKMAVWDPYFAPDPAPLQNSYDFISCSEAIEHFATPAKEWQQWLQLLKPSGVLGIMTKRYLDQAGFANWHYKNDPTHISFFHQQTFEYLAQRDGLTVEFPAADVVLLQKQN</sequence>
<dbReference type="RefSeq" id="WP_377331345.1">
    <property type="nucleotide sequence ID" value="NZ_JBHSGB010000002.1"/>
</dbReference>
<name>A0ABV9JJH4_9GAMM</name>
<keyword evidence="1" id="KW-0808">Transferase</keyword>
<proteinExistence type="predicted"/>
<dbReference type="Proteomes" id="UP001595962">
    <property type="component" value="Unassembled WGS sequence"/>
</dbReference>
<reference evidence="2" key="1">
    <citation type="journal article" date="2019" name="Int. J. Syst. Evol. Microbiol.">
        <title>The Global Catalogue of Microorganisms (GCM) 10K type strain sequencing project: providing services to taxonomists for standard genome sequencing and annotation.</title>
        <authorList>
            <consortium name="The Broad Institute Genomics Platform"/>
            <consortium name="The Broad Institute Genome Sequencing Center for Infectious Disease"/>
            <person name="Wu L."/>
            <person name="Ma J."/>
        </authorList>
    </citation>
    <scope>NUCLEOTIDE SEQUENCE [LARGE SCALE GENOMIC DNA]</scope>
    <source>
        <strain evidence="2">DT28</strain>
    </source>
</reference>
<keyword evidence="1" id="KW-0489">Methyltransferase</keyword>
<dbReference type="Gene3D" id="3.40.50.150">
    <property type="entry name" value="Vaccinia Virus protein VP39"/>
    <property type="match status" value="2"/>
</dbReference>
<dbReference type="InterPro" id="IPR029063">
    <property type="entry name" value="SAM-dependent_MTases_sf"/>
</dbReference>
<gene>
    <name evidence="1" type="ORF">ACFO3I_02020</name>
</gene>
<dbReference type="GO" id="GO:0032259">
    <property type="term" value="P:methylation"/>
    <property type="evidence" value="ECO:0007669"/>
    <property type="project" value="UniProtKB-KW"/>
</dbReference>
<protein>
    <submittedName>
        <fullName evidence="1">Class I SAM-dependent methyltransferase</fullName>
        <ecNumber evidence="1">2.1.1.-</ecNumber>
    </submittedName>
</protein>
<keyword evidence="2" id="KW-1185">Reference proteome</keyword>
<dbReference type="SUPFAM" id="SSF53335">
    <property type="entry name" value="S-adenosyl-L-methionine-dependent methyltransferases"/>
    <property type="match status" value="1"/>
</dbReference>
<dbReference type="EC" id="2.1.1.-" evidence="1"/>
<evidence type="ECO:0000313" key="2">
    <source>
        <dbReference type="Proteomes" id="UP001595962"/>
    </source>
</evidence>
<evidence type="ECO:0000313" key="1">
    <source>
        <dbReference type="EMBL" id="MFC4653794.1"/>
    </source>
</evidence>
<dbReference type="GO" id="GO:0008168">
    <property type="term" value="F:methyltransferase activity"/>
    <property type="evidence" value="ECO:0007669"/>
    <property type="project" value="UniProtKB-KW"/>
</dbReference>
<accession>A0ABV9JJH4</accession>
<comment type="caution">
    <text evidence="1">The sequence shown here is derived from an EMBL/GenBank/DDBJ whole genome shotgun (WGS) entry which is preliminary data.</text>
</comment>